<keyword evidence="10" id="KW-1185">Reference proteome</keyword>
<evidence type="ECO:0000256" key="4">
    <source>
        <dbReference type="ARBA" id="ARBA00022982"/>
    </source>
</evidence>
<gene>
    <name evidence="9" type="ORF">JCM19235_6216</name>
</gene>
<evidence type="ECO:0000256" key="3">
    <source>
        <dbReference type="ARBA" id="ARBA00022723"/>
    </source>
</evidence>
<dbReference type="Pfam" id="PF00034">
    <property type="entry name" value="Cytochrom_C"/>
    <property type="match status" value="1"/>
</dbReference>
<evidence type="ECO:0000256" key="7">
    <source>
        <dbReference type="SAM" id="SignalP"/>
    </source>
</evidence>
<dbReference type="GO" id="GO:0020037">
    <property type="term" value="F:heme binding"/>
    <property type="evidence" value="ECO:0007669"/>
    <property type="project" value="InterPro"/>
</dbReference>
<keyword evidence="1" id="KW-0813">Transport</keyword>
<dbReference type="InterPro" id="IPR036909">
    <property type="entry name" value="Cyt_c-like_dom_sf"/>
</dbReference>
<accession>A0A090RSW3</accession>
<evidence type="ECO:0000256" key="5">
    <source>
        <dbReference type="ARBA" id="ARBA00023004"/>
    </source>
</evidence>
<reference evidence="9 10" key="1">
    <citation type="submission" date="2014-09" db="EMBL/GenBank/DDBJ databases">
        <title>Vibrio maritimus JCM 19235. (C45) whole genome shotgun sequence.</title>
        <authorList>
            <person name="Sawabe T."/>
            <person name="Meirelles P."/>
            <person name="Nakanishi M."/>
            <person name="Sayaka M."/>
            <person name="Hattori M."/>
            <person name="Ohkuma M."/>
        </authorList>
    </citation>
    <scope>NUCLEOTIDE SEQUENCE [LARGE SCALE GENOMIC DNA]</scope>
    <source>
        <strain evidence="10">JCM19235</strain>
    </source>
</reference>
<feature type="chain" id="PRO_5001864420" evidence="7">
    <location>
        <begin position="26"/>
        <end position="114"/>
    </location>
</feature>
<dbReference type="SUPFAM" id="SSF46626">
    <property type="entry name" value="Cytochrome c"/>
    <property type="match status" value="1"/>
</dbReference>
<keyword evidence="3 6" id="KW-0479">Metal-binding</keyword>
<name>A0A090RSW3_9VIBR</name>
<organism evidence="9 10">
    <name type="scientific">Vibrio maritimus</name>
    <dbReference type="NCBI Taxonomy" id="990268"/>
    <lineage>
        <taxon>Bacteria</taxon>
        <taxon>Pseudomonadati</taxon>
        <taxon>Pseudomonadota</taxon>
        <taxon>Gammaproteobacteria</taxon>
        <taxon>Vibrionales</taxon>
        <taxon>Vibrionaceae</taxon>
        <taxon>Vibrio</taxon>
    </lineage>
</organism>
<proteinExistence type="predicted"/>
<dbReference type="Gene3D" id="1.10.760.10">
    <property type="entry name" value="Cytochrome c-like domain"/>
    <property type="match status" value="1"/>
</dbReference>
<keyword evidence="5 6" id="KW-0408">Iron</keyword>
<keyword evidence="7" id="KW-0732">Signal</keyword>
<evidence type="ECO:0000313" key="9">
    <source>
        <dbReference type="EMBL" id="GAL17663.1"/>
    </source>
</evidence>
<keyword evidence="2 6" id="KW-0349">Heme</keyword>
<dbReference type="GO" id="GO:0009055">
    <property type="term" value="F:electron transfer activity"/>
    <property type="evidence" value="ECO:0007669"/>
    <property type="project" value="InterPro"/>
</dbReference>
<evidence type="ECO:0000256" key="2">
    <source>
        <dbReference type="ARBA" id="ARBA00022617"/>
    </source>
</evidence>
<dbReference type="OrthoDB" id="9796421at2"/>
<evidence type="ECO:0000313" key="10">
    <source>
        <dbReference type="Proteomes" id="UP000029228"/>
    </source>
</evidence>
<dbReference type="InterPro" id="IPR050597">
    <property type="entry name" value="Cytochrome_c_Oxidase_Subunit"/>
</dbReference>
<feature type="signal peptide" evidence="7">
    <location>
        <begin position="1"/>
        <end position="25"/>
    </location>
</feature>
<protein>
    <submittedName>
        <fullName evidence="9">Cytochrome c553</fullName>
    </submittedName>
</protein>
<keyword evidence="4" id="KW-0249">Electron transport</keyword>
<dbReference type="PANTHER" id="PTHR33751">
    <property type="entry name" value="CBB3-TYPE CYTOCHROME C OXIDASE SUBUNIT FIXP"/>
    <property type="match status" value="1"/>
</dbReference>
<dbReference type="InterPro" id="IPR009056">
    <property type="entry name" value="Cyt_c-like_dom"/>
</dbReference>
<dbReference type="STRING" id="990268.JCM19235_6216"/>
<dbReference type="PANTHER" id="PTHR33751:SF9">
    <property type="entry name" value="CYTOCHROME C4"/>
    <property type="match status" value="1"/>
</dbReference>
<evidence type="ECO:0000256" key="1">
    <source>
        <dbReference type="ARBA" id="ARBA00022448"/>
    </source>
</evidence>
<dbReference type="AlphaFoldDB" id="A0A090RSW3"/>
<dbReference type="PROSITE" id="PS51007">
    <property type="entry name" value="CYTC"/>
    <property type="match status" value="1"/>
</dbReference>
<comment type="caution">
    <text evidence="9">The sequence shown here is derived from an EMBL/GenBank/DDBJ whole genome shotgun (WGS) entry which is preliminary data.</text>
</comment>
<dbReference type="GO" id="GO:0046872">
    <property type="term" value="F:metal ion binding"/>
    <property type="evidence" value="ECO:0007669"/>
    <property type="project" value="UniProtKB-KW"/>
</dbReference>
<dbReference type="EMBL" id="BBMR01000002">
    <property type="protein sequence ID" value="GAL17663.1"/>
    <property type="molecule type" value="Genomic_DNA"/>
</dbReference>
<evidence type="ECO:0000259" key="8">
    <source>
        <dbReference type="PROSITE" id="PS51007"/>
    </source>
</evidence>
<evidence type="ECO:0000256" key="6">
    <source>
        <dbReference type="PROSITE-ProRule" id="PRU00433"/>
    </source>
</evidence>
<dbReference type="Proteomes" id="UP000029228">
    <property type="component" value="Unassembled WGS sequence"/>
</dbReference>
<sequence>MINPVTLLSLPLALGSLVLSPLVAADERFKIGEQKSKTCMTCHGDNGISSIESYPNLRGQKMAYLITSLKAYQTRERSGGLAVLMQQQADALSDQDISDIAYYYSKLGTEADKQ</sequence>
<feature type="domain" description="Cytochrome c" evidence="8">
    <location>
        <begin position="10"/>
        <end position="108"/>
    </location>
</feature>